<reference evidence="3 4" key="1">
    <citation type="submission" date="2020-04" db="EMBL/GenBank/DDBJ databases">
        <authorList>
            <person name="Wallbank WR R."/>
            <person name="Pardo Diaz C."/>
            <person name="Kozak K."/>
            <person name="Martin S."/>
            <person name="Jiggins C."/>
            <person name="Moest M."/>
            <person name="Warren A I."/>
            <person name="Byers J.R.P. K."/>
            <person name="Montejo-Kovacevich G."/>
            <person name="Yen C E."/>
        </authorList>
    </citation>
    <scope>NUCLEOTIDE SEQUENCE [LARGE SCALE GENOMIC DNA]</scope>
</reference>
<evidence type="ECO:0000313" key="4">
    <source>
        <dbReference type="Proteomes" id="UP000494106"/>
    </source>
</evidence>
<dbReference type="Proteomes" id="UP000494106">
    <property type="component" value="Unassembled WGS sequence"/>
</dbReference>
<dbReference type="FunFam" id="3.30.70.270:FF:000026">
    <property type="entry name" value="Transposon Ty3-G Gag-Pol polyprotein"/>
    <property type="match status" value="1"/>
</dbReference>
<dbReference type="CDD" id="cd09274">
    <property type="entry name" value="RNase_HI_RT_Ty3"/>
    <property type="match status" value="1"/>
</dbReference>
<protein>
    <recommendedName>
        <fullName evidence="2">Reverse transcriptase/retrotransposon-derived protein RNase H-like domain-containing protein</fullName>
    </recommendedName>
</protein>
<keyword evidence="1" id="KW-0511">Multifunctional enzyme</keyword>
<dbReference type="PANTHER" id="PTHR37984">
    <property type="entry name" value="PROTEIN CBG26694"/>
    <property type="match status" value="1"/>
</dbReference>
<name>A0A8S1BNK0_ARCPL</name>
<organism evidence="3 4">
    <name type="scientific">Arctia plantaginis</name>
    <name type="common">Wood tiger moth</name>
    <name type="synonym">Phalaena plantaginis</name>
    <dbReference type="NCBI Taxonomy" id="874455"/>
    <lineage>
        <taxon>Eukaryota</taxon>
        <taxon>Metazoa</taxon>
        <taxon>Ecdysozoa</taxon>
        <taxon>Arthropoda</taxon>
        <taxon>Hexapoda</taxon>
        <taxon>Insecta</taxon>
        <taxon>Pterygota</taxon>
        <taxon>Neoptera</taxon>
        <taxon>Endopterygota</taxon>
        <taxon>Lepidoptera</taxon>
        <taxon>Glossata</taxon>
        <taxon>Ditrysia</taxon>
        <taxon>Noctuoidea</taxon>
        <taxon>Erebidae</taxon>
        <taxon>Arctiinae</taxon>
        <taxon>Arctia</taxon>
    </lineage>
</organism>
<dbReference type="AlphaFoldDB" id="A0A8S1BNK0"/>
<dbReference type="GO" id="GO:0003824">
    <property type="term" value="F:catalytic activity"/>
    <property type="evidence" value="ECO:0007669"/>
    <property type="project" value="UniProtKB-KW"/>
</dbReference>
<comment type="caution">
    <text evidence="3">The sequence shown here is derived from an EMBL/GenBank/DDBJ whole genome shotgun (WGS) entry which is preliminary data.</text>
</comment>
<dbReference type="EMBL" id="CADEBC010000775">
    <property type="protein sequence ID" value="CAB3260715.1"/>
    <property type="molecule type" value="Genomic_DNA"/>
</dbReference>
<evidence type="ECO:0000256" key="1">
    <source>
        <dbReference type="ARBA" id="ARBA00023268"/>
    </source>
</evidence>
<dbReference type="GO" id="GO:0071897">
    <property type="term" value="P:DNA biosynthetic process"/>
    <property type="evidence" value="ECO:0007669"/>
    <property type="project" value="UniProtKB-ARBA"/>
</dbReference>
<evidence type="ECO:0000259" key="2">
    <source>
        <dbReference type="Pfam" id="PF17919"/>
    </source>
</evidence>
<gene>
    <name evidence="3" type="ORF">APLA_LOCUS17492</name>
</gene>
<evidence type="ECO:0000313" key="3">
    <source>
        <dbReference type="EMBL" id="CAB3260715.1"/>
    </source>
</evidence>
<dbReference type="InterPro" id="IPR043502">
    <property type="entry name" value="DNA/RNA_pol_sf"/>
</dbReference>
<dbReference type="InterPro" id="IPR041577">
    <property type="entry name" value="RT_RNaseH_2"/>
</dbReference>
<dbReference type="SUPFAM" id="SSF56672">
    <property type="entry name" value="DNA/RNA polymerases"/>
    <property type="match status" value="1"/>
</dbReference>
<sequence length="536" mass="62902">MDENIGGKSLVTLIAAGLPEFIRNRIDPEKCETSTRLLHEISKCESLVNNKNFKIRKEEKEDNKKYSLGKKPCKTCQNLNKDKLDFEDFIIGLDMIKKIKLAQNEDLKILQKTKREINTMNAFEEIEEIKVNFNEHVNKNDFITNLHHLDNIKKFRIHNLIENYNTIFAKDKYDVGTVTDYEARIDLMVDKYCSKRPYRCTLEDKIEIEKTATSVKYLGHIIGNNTVKPLKDNMISIRNFPTPKTRKNIRQFLGKINFYHEYIPNSSILLDPLHKLLRKDAQFIWSEECEETFSNIKNILCSQPVLEIFDKDLPITIYTDASLNGIGAILKQIQKNGEEKPVGYFSKKLNDSQKRKKAIYLECLAIKEAIKYWQYWLIGRKFTVFSDHKPLENLNIKARTDDELGELTFYLSQYDFNIKYIPMKNNTEADSLSRNPVLEDNDNDEEILKTVNLITIDDIKADQQKNEKIKEKKIKIIERNGILYKKDRNREKVILSEEASVKLIKETHTEWCHLGINQMINKNQSLLYSKEFNEKH</sequence>
<accession>A0A8S1BNK0</accession>
<dbReference type="Gene3D" id="3.30.70.270">
    <property type="match status" value="1"/>
</dbReference>
<dbReference type="PANTHER" id="PTHR37984:SF5">
    <property type="entry name" value="PROTEIN NYNRIN-LIKE"/>
    <property type="match status" value="1"/>
</dbReference>
<dbReference type="InterPro" id="IPR050951">
    <property type="entry name" value="Retrovirus_Pol_polyprotein"/>
</dbReference>
<keyword evidence="4" id="KW-1185">Reference proteome</keyword>
<proteinExistence type="predicted"/>
<dbReference type="InterPro" id="IPR043128">
    <property type="entry name" value="Rev_trsase/Diguanyl_cyclase"/>
</dbReference>
<dbReference type="OrthoDB" id="420169at2759"/>
<dbReference type="Gene3D" id="1.10.340.70">
    <property type="match status" value="1"/>
</dbReference>
<dbReference type="Pfam" id="PF17919">
    <property type="entry name" value="RT_RNaseH_2"/>
    <property type="match status" value="1"/>
</dbReference>
<feature type="domain" description="Reverse transcriptase/retrotransposon-derived protein RNase H-like" evidence="2">
    <location>
        <begin position="285"/>
        <end position="384"/>
    </location>
</feature>